<sequence length="186" mass="20997">MVEARVEYDYDAENADELTLRTGEVITHVVQKEGGWWEGKLNGKHGVFPDNFVKVLNIKEKGSTSDGKANGIPLRKDKKRKCRVIYSYTPVNEDELELDVDNTIEVLEEVEEGWWKGVLNGRVGVFPSNFVEEMNERTASVPPCKTNKDGADEIKPKPIRGVGLGNIFQDEIIRLKPTQDSPPDRK</sequence>
<proteinExistence type="predicted"/>
<dbReference type="HOGENOM" id="CLU_098500_1_0_1"/>
<dbReference type="AlphaFoldDB" id="T1J3V5"/>
<organism evidence="4 5">
    <name type="scientific">Strigamia maritima</name>
    <name type="common">European centipede</name>
    <name type="synonym">Geophilus maritimus</name>
    <dbReference type="NCBI Taxonomy" id="126957"/>
    <lineage>
        <taxon>Eukaryota</taxon>
        <taxon>Metazoa</taxon>
        <taxon>Ecdysozoa</taxon>
        <taxon>Arthropoda</taxon>
        <taxon>Myriapoda</taxon>
        <taxon>Chilopoda</taxon>
        <taxon>Pleurostigmophora</taxon>
        <taxon>Geophilomorpha</taxon>
        <taxon>Linotaeniidae</taxon>
        <taxon>Strigamia</taxon>
    </lineage>
</organism>
<keyword evidence="5" id="KW-1185">Reference proteome</keyword>
<dbReference type="GO" id="GO:0016192">
    <property type="term" value="P:vesicle-mediated transport"/>
    <property type="evidence" value="ECO:0007669"/>
    <property type="project" value="UniProtKB-ARBA"/>
</dbReference>
<dbReference type="Gene3D" id="2.30.30.40">
    <property type="entry name" value="SH3 Domains"/>
    <property type="match status" value="2"/>
</dbReference>
<reference evidence="4" key="2">
    <citation type="submission" date="2015-02" db="UniProtKB">
        <authorList>
            <consortium name="EnsemblMetazoa"/>
        </authorList>
    </citation>
    <scope>IDENTIFICATION</scope>
</reference>
<dbReference type="InterPro" id="IPR050384">
    <property type="entry name" value="Endophilin_SH3RF"/>
</dbReference>
<dbReference type="PROSITE" id="PS50002">
    <property type="entry name" value="SH3"/>
    <property type="match status" value="2"/>
</dbReference>
<dbReference type="SMART" id="SM00326">
    <property type="entry name" value="SH3"/>
    <property type="match status" value="2"/>
</dbReference>
<dbReference type="PANTHER" id="PTHR14167">
    <property type="entry name" value="SH3 DOMAIN-CONTAINING"/>
    <property type="match status" value="1"/>
</dbReference>
<dbReference type="eggNOG" id="KOG4348">
    <property type="taxonomic scope" value="Eukaryota"/>
</dbReference>
<name>T1J3V5_STRMM</name>
<evidence type="ECO:0000256" key="2">
    <source>
        <dbReference type="PROSITE-ProRule" id="PRU00192"/>
    </source>
</evidence>
<dbReference type="STRING" id="126957.T1J3V5"/>
<evidence type="ECO:0000313" key="4">
    <source>
        <dbReference type="EnsemblMetazoa" id="SMAR008278-PA"/>
    </source>
</evidence>
<dbReference type="EnsemblMetazoa" id="SMAR008278-RA">
    <property type="protein sequence ID" value="SMAR008278-PA"/>
    <property type="gene ID" value="SMAR008278"/>
</dbReference>
<dbReference type="OMA" id="QAHITHT"/>
<dbReference type="FunFam" id="2.30.30.40:FF:000072">
    <property type="entry name" value="Unconventional Myosin IB"/>
    <property type="match status" value="2"/>
</dbReference>
<dbReference type="PhylomeDB" id="T1J3V5"/>
<dbReference type="Pfam" id="PF14604">
    <property type="entry name" value="SH3_9"/>
    <property type="match status" value="2"/>
</dbReference>
<dbReference type="PRINTS" id="PR00452">
    <property type="entry name" value="SH3DOMAIN"/>
</dbReference>
<evidence type="ECO:0000259" key="3">
    <source>
        <dbReference type="PROSITE" id="PS50002"/>
    </source>
</evidence>
<dbReference type="PANTHER" id="PTHR14167:SF92">
    <property type="entry name" value="CIN85 AND CD2AP RELATED, ISOFORM J"/>
    <property type="match status" value="1"/>
</dbReference>
<dbReference type="InterPro" id="IPR036028">
    <property type="entry name" value="SH3-like_dom_sf"/>
</dbReference>
<reference evidence="5" key="1">
    <citation type="submission" date="2011-05" db="EMBL/GenBank/DDBJ databases">
        <authorList>
            <person name="Richards S.R."/>
            <person name="Qu J."/>
            <person name="Jiang H."/>
            <person name="Jhangiani S.N."/>
            <person name="Agravi P."/>
            <person name="Goodspeed R."/>
            <person name="Gross S."/>
            <person name="Mandapat C."/>
            <person name="Jackson L."/>
            <person name="Mathew T."/>
            <person name="Pu L."/>
            <person name="Thornton R."/>
            <person name="Saada N."/>
            <person name="Wilczek-Boney K.B."/>
            <person name="Lee S."/>
            <person name="Kovar C."/>
            <person name="Wu Y."/>
            <person name="Scherer S.E."/>
            <person name="Worley K.C."/>
            <person name="Muzny D.M."/>
            <person name="Gibbs R."/>
        </authorList>
    </citation>
    <scope>NUCLEOTIDE SEQUENCE</scope>
    <source>
        <strain evidence="5">Brora</strain>
    </source>
</reference>
<dbReference type="GO" id="GO:0016477">
    <property type="term" value="P:cell migration"/>
    <property type="evidence" value="ECO:0007669"/>
    <property type="project" value="TreeGrafter"/>
</dbReference>
<feature type="domain" description="SH3" evidence="3">
    <location>
        <begin position="77"/>
        <end position="136"/>
    </location>
</feature>
<dbReference type="CDD" id="cd11873">
    <property type="entry name" value="SH3_CD2AP-like_1"/>
    <property type="match status" value="1"/>
</dbReference>
<dbReference type="GO" id="GO:0007015">
    <property type="term" value="P:actin filament organization"/>
    <property type="evidence" value="ECO:0007669"/>
    <property type="project" value="TreeGrafter"/>
</dbReference>
<keyword evidence="1 2" id="KW-0728">SH3 domain</keyword>
<dbReference type="CDD" id="cd11874">
    <property type="entry name" value="SH3_CD2AP-like_2"/>
    <property type="match status" value="1"/>
</dbReference>
<dbReference type="EMBL" id="JH431832">
    <property type="status" value="NOT_ANNOTATED_CDS"/>
    <property type="molecule type" value="Genomic_DNA"/>
</dbReference>
<accession>T1J3V5</accession>
<dbReference type="PRINTS" id="PR00499">
    <property type="entry name" value="P67PHOX"/>
</dbReference>
<dbReference type="Proteomes" id="UP000014500">
    <property type="component" value="Unassembled WGS sequence"/>
</dbReference>
<feature type="domain" description="SH3" evidence="3">
    <location>
        <begin position="1"/>
        <end position="58"/>
    </location>
</feature>
<protein>
    <recommendedName>
        <fullName evidence="3">SH3 domain-containing protein</fullName>
    </recommendedName>
</protein>
<dbReference type="SUPFAM" id="SSF50044">
    <property type="entry name" value="SH3-domain"/>
    <property type="match status" value="2"/>
</dbReference>
<evidence type="ECO:0000256" key="1">
    <source>
        <dbReference type="ARBA" id="ARBA00022443"/>
    </source>
</evidence>
<evidence type="ECO:0000313" key="5">
    <source>
        <dbReference type="Proteomes" id="UP000014500"/>
    </source>
</evidence>
<dbReference type="InterPro" id="IPR001452">
    <property type="entry name" value="SH3_domain"/>
</dbReference>